<dbReference type="GO" id="GO:0005524">
    <property type="term" value="F:ATP binding"/>
    <property type="evidence" value="ECO:0007669"/>
    <property type="project" value="UniProtKB-KW"/>
</dbReference>
<keyword evidence="9" id="KW-1185">Reference proteome</keyword>
<evidence type="ECO:0000256" key="4">
    <source>
        <dbReference type="ARBA" id="ARBA00023043"/>
    </source>
</evidence>
<dbReference type="GO" id="GO:0006397">
    <property type="term" value="P:mRNA processing"/>
    <property type="evidence" value="ECO:0007669"/>
    <property type="project" value="InterPro"/>
</dbReference>
<evidence type="ECO:0000256" key="6">
    <source>
        <dbReference type="SAM" id="MobiDB-lite"/>
    </source>
</evidence>
<dbReference type="GeneID" id="102387444"/>
<keyword evidence="2" id="KW-0547">Nucleotide-binding</keyword>
<dbReference type="SUPFAM" id="SSF48403">
    <property type="entry name" value="Ankyrin repeat"/>
    <property type="match status" value="1"/>
</dbReference>
<dbReference type="PRINTS" id="PR01415">
    <property type="entry name" value="ANKYRIN"/>
</dbReference>
<dbReference type="Gene3D" id="1.10.510.10">
    <property type="entry name" value="Transferase(Phosphotransferase) domain 1"/>
    <property type="match status" value="1"/>
</dbReference>
<evidence type="ECO:0000256" key="5">
    <source>
        <dbReference type="PROSITE-ProRule" id="PRU00023"/>
    </source>
</evidence>
<feature type="repeat" description="ANK" evidence="5">
    <location>
        <begin position="37"/>
        <end position="69"/>
    </location>
</feature>
<feature type="domain" description="Protein kinase" evidence="7">
    <location>
        <begin position="345"/>
        <end position="613"/>
    </location>
</feature>
<evidence type="ECO:0000259" key="8">
    <source>
        <dbReference type="PROSITE" id="PS51392"/>
    </source>
</evidence>
<reference evidence="10 11" key="1">
    <citation type="submission" date="2025-04" db="UniProtKB">
        <authorList>
            <consortium name="RefSeq"/>
        </authorList>
    </citation>
    <scope>IDENTIFICATION</scope>
</reference>
<dbReference type="RefSeq" id="XP_025061947.1">
    <property type="nucleotide sequence ID" value="XM_025206162.1"/>
</dbReference>
<evidence type="ECO:0000313" key="10">
    <source>
        <dbReference type="RefSeq" id="XP_025061947.1"/>
    </source>
</evidence>
<evidence type="ECO:0000313" key="11">
    <source>
        <dbReference type="RefSeq" id="XP_025061948.1"/>
    </source>
</evidence>
<dbReference type="SUPFAM" id="SSF56112">
    <property type="entry name" value="Protein kinase-like (PK-like)"/>
    <property type="match status" value="1"/>
</dbReference>
<dbReference type="InterPro" id="IPR036770">
    <property type="entry name" value="Ankyrin_rpt-contain_sf"/>
</dbReference>
<dbReference type="Pfam" id="PF06479">
    <property type="entry name" value="Ribonuc_2-5A"/>
    <property type="match status" value="1"/>
</dbReference>
<evidence type="ECO:0000256" key="2">
    <source>
        <dbReference type="ARBA" id="ARBA00022741"/>
    </source>
</evidence>
<name>A0A3Q0GUY1_ALLSI</name>
<protein>
    <submittedName>
        <fullName evidence="10 11">2-5A-dependent ribonuclease isoform X1</fullName>
    </submittedName>
</protein>
<dbReference type="GO" id="GO:0004540">
    <property type="term" value="F:RNA nuclease activity"/>
    <property type="evidence" value="ECO:0007669"/>
    <property type="project" value="InterPro"/>
</dbReference>
<dbReference type="RefSeq" id="XP_025061948.1">
    <property type="nucleotide sequence ID" value="XM_025206163.1"/>
</dbReference>
<dbReference type="PROSITE" id="PS50297">
    <property type="entry name" value="ANK_REP_REGION"/>
    <property type="match status" value="4"/>
</dbReference>
<dbReference type="GO" id="GO:0004672">
    <property type="term" value="F:protein kinase activity"/>
    <property type="evidence" value="ECO:0007669"/>
    <property type="project" value="InterPro"/>
</dbReference>
<dbReference type="Pfam" id="PF00069">
    <property type="entry name" value="Pkinase"/>
    <property type="match status" value="1"/>
</dbReference>
<dbReference type="InterPro" id="IPR002110">
    <property type="entry name" value="Ankyrin_rpt"/>
</dbReference>
<gene>
    <name evidence="10 11" type="primary">RNASEL</name>
</gene>
<dbReference type="PROSITE" id="PS51392">
    <property type="entry name" value="KEN"/>
    <property type="match status" value="1"/>
</dbReference>
<dbReference type="InterPro" id="IPR011009">
    <property type="entry name" value="Kinase-like_dom_sf"/>
</dbReference>
<dbReference type="InterPro" id="IPR000719">
    <property type="entry name" value="Prot_kinase_dom"/>
</dbReference>
<keyword evidence="3" id="KW-0067">ATP-binding</keyword>
<evidence type="ECO:0000259" key="7">
    <source>
        <dbReference type="PROSITE" id="PS50011"/>
    </source>
</evidence>
<dbReference type="PANTHER" id="PTHR24141">
    <property type="entry name" value="2-5A-DEPENDENT RIBONUCLEASE"/>
    <property type="match status" value="1"/>
</dbReference>
<dbReference type="PROSITE" id="PS50011">
    <property type="entry name" value="PROTEIN_KINASE_DOM"/>
    <property type="match status" value="1"/>
</dbReference>
<dbReference type="Gene3D" id="1.25.40.20">
    <property type="entry name" value="Ankyrin repeat-containing domain"/>
    <property type="match status" value="1"/>
</dbReference>
<dbReference type="GO" id="GO:0003723">
    <property type="term" value="F:RNA binding"/>
    <property type="evidence" value="ECO:0007669"/>
    <property type="project" value="TreeGrafter"/>
</dbReference>
<dbReference type="SMART" id="SM00248">
    <property type="entry name" value="ANK"/>
    <property type="match status" value="8"/>
</dbReference>
<feature type="repeat" description="ANK" evidence="5">
    <location>
        <begin position="70"/>
        <end position="102"/>
    </location>
</feature>
<dbReference type="AlphaFoldDB" id="A0A3Q0GUY1"/>
<organism evidence="9 11">
    <name type="scientific">Alligator sinensis</name>
    <name type="common">Chinese alligator</name>
    <dbReference type="NCBI Taxonomy" id="38654"/>
    <lineage>
        <taxon>Eukaryota</taxon>
        <taxon>Metazoa</taxon>
        <taxon>Chordata</taxon>
        <taxon>Craniata</taxon>
        <taxon>Vertebrata</taxon>
        <taxon>Euteleostomi</taxon>
        <taxon>Archelosauria</taxon>
        <taxon>Archosauria</taxon>
        <taxon>Crocodylia</taxon>
        <taxon>Alligatoridae</taxon>
        <taxon>Alligatorinae</taxon>
        <taxon>Alligator</taxon>
    </lineage>
</organism>
<dbReference type="PANTHER" id="PTHR24141:SF1">
    <property type="entry name" value="2-5A-DEPENDENT RIBONUCLEASE"/>
    <property type="match status" value="1"/>
</dbReference>
<dbReference type="PROSITE" id="PS50088">
    <property type="entry name" value="ANK_REPEAT"/>
    <property type="match status" value="5"/>
</dbReference>
<evidence type="ECO:0000256" key="1">
    <source>
        <dbReference type="ARBA" id="ARBA00022737"/>
    </source>
</evidence>
<feature type="repeat" description="ANK" evidence="5">
    <location>
        <begin position="103"/>
        <end position="135"/>
    </location>
</feature>
<proteinExistence type="predicted"/>
<dbReference type="Proteomes" id="UP000189705">
    <property type="component" value="Unplaced"/>
</dbReference>
<dbReference type="STRING" id="38654.A0A3Q0GUY1"/>
<dbReference type="Pfam" id="PF12796">
    <property type="entry name" value="Ank_2"/>
    <property type="match status" value="2"/>
</dbReference>
<accession>A0A3Q0GUY1</accession>
<feature type="repeat" description="ANK" evidence="5">
    <location>
        <begin position="146"/>
        <end position="179"/>
    </location>
</feature>
<feature type="domain" description="KEN" evidence="8">
    <location>
        <begin position="560"/>
        <end position="729"/>
    </location>
</feature>
<feature type="compositionally biased region" description="Basic and acidic residues" evidence="6">
    <location>
        <begin position="627"/>
        <end position="655"/>
    </location>
</feature>
<sequence>MAANRSSQLNNAVKSLSIERVQHLLKEGADVNAKVDHGWTPLLTAVQAYNEEMVQLLLDHGAEPCLRKANGATPLILAGIVGNVKLLELFLSKGSDINECDDNGFTAFMEAAWYDKEEALRYLYEKGADVNLRRVVNQEKRTLNKGGKTALMDAASRGHLSIVKALVEDMKADVNICDNWNKNALLYACSSESDDLKTRESVAHFLLEHGADVTRRNEKDKTTLILATEMKSQSLVKALLEKEEIDINYTDATGKTALTIAVENNNVEIAQLLCEKGARTDTGDLINIATRNYNNKMSALLRQYDAMAIPKELPDWTPTSKRWGEQLKKLYTMYRPMIGKLKIFTDPNYKIGNTSQGGIYLGLYDEKEVAVKRFLACTKSAEQEKKCLEKCHARNNLVMLLGTEDDKGCLYLCLSLCEKNLEEYVSAPENEISCKRILYTIFEAVEELHASGFGHQDLHPRNILIDADGKIHLADFDKTEELTEGESNLIRKDMEALGRLVLYLTAKDKVIFEETDIKDLVMCPDNVNYYEETVDLIKNLVSPVGRTLGNLKQHPFFWSTPIRYRFLRDVGNEEDIKVRNTKHENKQSKIVKILNHDPDPFHDWTKEIDKQVLDSMDRSKNKKKNKNKNENRNETNNTNDKKNKNRNENETETRSVNESYENCTTDLLKFIRNMGEHFEEKDEKLLNAAYLRLQHKGKRLIPQSLGDILGATLLEETNNLSVVSSAVNVPDMIILTHGQGHTGCFC</sequence>
<keyword evidence="4 5" id="KW-0040">ANK repeat</keyword>
<evidence type="ECO:0000313" key="9">
    <source>
        <dbReference type="Proteomes" id="UP000189705"/>
    </source>
</evidence>
<feature type="repeat" description="ANK" evidence="5">
    <location>
        <begin position="253"/>
        <end position="285"/>
    </location>
</feature>
<dbReference type="InterPro" id="IPR038357">
    <property type="entry name" value="KEN_sf"/>
</dbReference>
<dbReference type="CTD" id="6041"/>
<dbReference type="InterPro" id="IPR010513">
    <property type="entry name" value="KEN_dom"/>
</dbReference>
<dbReference type="Pfam" id="PF00023">
    <property type="entry name" value="Ank"/>
    <property type="match status" value="2"/>
</dbReference>
<evidence type="ECO:0000256" key="3">
    <source>
        <dbReference type="ARBA" id="ARBA00022840"/>
    </source>
</evidence>
<keyword evidence="1" id="KW-0677">Repeat</keyword>
<feature type="region of interest" description="Disordered" evidence="6">
    <location>
        <begin position="612"/>
        <end position="658"/>
    </location>
</feature>
<dbReference type="SMART" id="SM00220">
    <property type="entry name" value="S_TKc"/>
    <property type="match status" value="1"/>
</dbReference>
<dbReference type="Gene3D" id="1.20.1440.180">
    <property type="entry name" value="KEN domain"/>
    <property type="match status" value="2"/>
</dbReference>